<dbReference type="InterPro" id="IPR049941">
    <property type="entry name" value="LPLAT_7/PORCN-like"/>
</dbReference>
<feature type="transmembrane region" description="Helical" evidence="2">
    <location>
        <begin position="251"/>
        <end position="267"/>
    </location>
</feature>
<gene>
    <name evidence="3" type="ORF">ADUPG1_012862</name>
</gene>
<keyword evidence="4" id="KW-1185">Reference proteome</keyword>
<name>A0ABQ5K0X6_9EUKA</name>
<evidence type="ECO:0000256" key="2">
    <source>
        <dbReference type="SAM" id="Phobius"/>
    </source>
</evidence>
<keyword evidence="2" id="KW-0812">Transmembrane</keyword>
<protein>
    <submittedName>
        <fullName evidence="3">Uncharacterized protein</fullName>
    </submittedName>
</protein>
<dbReference type="PANTHER" id="PTHR13906:SF4">
    <property type="entry name" value="LYSOPHOSPHOLIPID ACYLTRANSFERASE 6"/>
    <property type="match status" value="1"/>
</dbReference>
<accession>A0ABQ5K0X6</accession>
<evidence type="ECO:0000313" key="3">
    <source>
        <dbReference type="EMBL" id="GKT24853.1"/>
    </source>
</evidence>
<reference evidence="3" key="1">
    <citation type="submission" date="2022-03" db="EMBL/GenBank/DDBJ databases">
        <title>Draft genome sequence of Aduncisulcus paluster, a free-living microaerophilic Fornicata.</title>
        <authorList>
            <person name="Yuyama I."/>
            <person name="Kume K."/>
            <person name="Tamura T."/>
            <person name="Inagaki Y."/>
            <person name="Hashimoto T."/>
        </authorList>
    </citation>
    <scope>NUCLEOTIDE SEQUENCE</scope>
    <source>
        <strain evidence="3">NY0171</strain>
    </source>
</reference>
<sequence length="328" mass="36623">MLDHFTGLVMMGTLRISSFFLSIREKIDEEKNALSPSDPGFSPLQPSPNLGEYPKHTILHKAKATSGSQESGMKPKHKGADASETECGSSIELGKKDESTALFEENLLLYISQSSSRLDDIKRFGTFEIPSLLCVYAYILNLPSLLAGPFLTFPDFMNYVNDQLVGSIMRIPVIRIKFFFSLIKQTMFSLISALLFMLIFFKSDQICIFLISSICHETCGQEIEYIREAGIMALLGDNDSPFGADSGTLPLYWRIVVMWSAFFLIRMKYYAAWKLSRCCGVLQGMDLIDMKASLLEDNTGPQLPSSESTSIPKQDDKASDKEDNCGVK</sequence>
<evidence type="ECO:0000256" key="1">
    <source>
        <dbReference type="SAM" id="MobiDB-lite"/>
    </source>
</evidence>
<feature type="compositionally biased region" description="Basic and acidic residues" evidence="1">
    <location>
        <begin position="313"/>
        <end position="328"/>
    </location>
</feature>
<evidence type="ECO:0000313" key="4">
    <source>
        <dbReference type="Proteomes" id="UP001057375"/>
    </source>
</evidence>
<feature type="region of interest" description="Disordered" evidence="1">
    <location>
        <begin position="64"/>
        <end position="87"/>
    </location>
</feature>
<dbReference type="Proteomes" id="UP001057375">
    <property type="component" value="Unassembled WGS sequence"/>
</dbReference>
<dbReference type="PANTHER" id="PTHR13906">
    <property type="entry name" value="PORCUPINE"/>
    <property type="match status" value="1"/>
</dbReference>
<organism evidence="3 4">
    <name type="scientific">Aduncisulcus paluster</name>
    <dbReference type="NCBI Taxonomy" id="2918883"/>
    <lineage>
        <taxon>Eukaryota</taxon>
        <taxon>Metamonada</taxon>
        <taxon>Carpediemonas-like organisms</taxon>
        <taxon>Aduncisulcus</taxon>
    </lineage>
</organism>
<dbReference type="EMBL" id="BQXS01012550">
    <property type="protein sequence ID" value="GKT24853.1"/>
    <property type="molecule type" value="Genomic_DNA"/>
</dbReference>
<proteinExistence type="predicted"/>
<keyword evidence="2" id="KW-0472">Membrane</keyword>
<keyword evidence="2" id="KW-1133">Transmembrane helix</keyword>
<feature type="compositionally biased region" description="Polar residues" evidence="1">
    <location>
        <begin position="299"/>
        <end position="312"/>
    </location>
</feature>
<feature type="region of interest" description="Disordered" evidence="1">
    <location>
        <begin position="298"/>
        <end position="328"/>
    </location>
</feature>
<comment type="caution">
    <text evidence="3">The sequence shown here is derived from an EMBL/GenBank/DDBJ whole genome shotgun (WGS) entry which is preliminary data.</text>
</comment>
<feature type="transmembrane region" description="Helical" evidence="2">
    <location>
        <begin position="178"/>
        <end position="201"/>
    </location>
</feature>